<keyword evidence="4 7" id="KW-0547">Nucleotide-binding</keyword>
<dbReference type="FunFam" id="3.30.200.20:FF:000387">
    <property type="entry name" value="Serine/threonine-protein kinase STE11"/>
    <property type="match status" value="1"/>
</dbReference>
<feature type="domain" description="Protein kinase" evidence="9">
    <location>
        <begin position="608"/>
        <end position="874"/>
    </location>
</feature>
<evidence type="ECO:0000256" key="3">
    <source>
        <dbReference type="ARBA" id="ARBA00022679"/>
    </source>
</evidence>
<dbReference type="PRINTS" id="PR00109">
    <property type="entry name" value="TYRKINASE"/>
</dbReference>
<comment type="similarity">
    <text evidence="1">Belongs to the protein kinase superfamily. STE Ser/Thr protein kinase family. MAP kinase kinase kinase subfamily.</text>
</comment>
<keyword evidence="6 7" id="KW-0067">ATP-binding</keyword>
<dbReference type="FunFam" id="1.10.510.10:FF:000182">
    <property type="entry name" value="MAP kinase kinase kinase mkh1"/>
    <property type="match status" value="1"/>
</dbReference>
<reference evidence="10" key="1">
    <citation type="submission" date="2020-01" db="EMBL/GenBank/DDBJ databases">
        <title>Genome Sequencing of Three Apophysomyces-Like Fungal Strains Confirms a Novel Fungal Genus in the Mucoromycota with divergent Burkholderia-like Endosymbiotic Bacteria.</title>
        <authorList>
            <person name="Stajich J.E."/>
            <person name="Macias A.M."/>
            <person name="Carter-House D."/>
            <person name="Lovett B."/>
            <person name="Kasson L.R."/>
            <person name="Berry K."/>
            <person name="Grigoriev I."/>
            <person name="Chang Y."/>
            <person name="Spatafora J."/>
            <person name="Kasson M.T."/>
        </authorList>
    </citation>
    <scope>NUCLEOTIDE SEQUENCE</scope>
    <source>
        <strain evidence="10">NRRL A-21654</strain>
    </source>
</reference>
<feature type="compositionally biased region" description="Low complexity" evidence="8">
    <location>
        <begin position="1"/>
        <end position="26"/>
    </location>
</feature>
<dbReference type="GO" id="GO:0004709">
    <property type="term" value="F:MAP kinase kinase kinase activity"/>
    <property type="evidence" value="ECO:0007669"/>
    <property type="project" value="UniProtKB-ARBA"/>
</dbReference>
<evidence type="ECO:0000256" key="7">
    <source>
        <dbReference type="PROSITE-ProRule" id="PRU10141"/>
    </source>
</evidence>
<dbReference type="InterPro" id="IPR008271">
    <property type="entry name" value="Ser/Thr_kinase_AS"/>
</dbReference>
<dbReference type="InterPro" id="IPR011009">
    <property type="entry name" value="Kinase-like_dom_sf"/>
</dbReference>
<keyword evidence="11" id="KW-1185">Reference proteome</keyword>
<evidence type="ECO:0000313" key="10">
    <source>
        <dbReference type="EMBL" id="KAF7728212.1"/>
    </source>
</evidence>
<feature type="region of interest" description="Disordered" evidence="8">
    <location>
        <begin position="399"/>
        <end position="424"/>
    </location>
</feature>
<dbReference type="EMBL" id="JABAYA010000041">
    <property type="protein sequence ID" value="KAF7728212.1"/>
    <property type="molecule type" value="Genomic_DNA"/>
</dbReference>
<evidence type="ECO:0000256" key="4">
    <source>
        <dbReference type="ARBA" id="ARBA00022741"/>
    </source>
</evidence>
<dbReference type="PANTHER" id="PTHR48016:SF48">
    <property type="entry name" value="SERINE_THREONINE-PROTEIN KINASE BCK1_SLK1_SSP31"/>
    <property type="match status" value="1"/>
</dbReference>
<dbReference type="PROSITE" id="PS50011">
    <property type="entry name" value="PROTEIN_KINASE_DOM"/>
    <property type="match status" value="1"/>
</dbReference>
<name>A0A8H7ERL8_9FUNG</name>
<keyword evidence="3" id="KW-0808">Transferase</keyword>
<dbReference type="GO" id="GO:0005524">
    <property type="term" value="F:ATP binding"/>
    <property type="evidence" value="ECO:0007669"/>
    <property type="project" value="UniProtKB-UniRule"/>
</dbReference>
<evidence type="ECO:0000313" key="11">
    <source>
        <dbReference type="Proteomes" id="UP000605846"/>
    </source>
</evidence>
<evidence type="ECO:0000256" key="8">
    <source>
        <dbReference type="SAM" id="MobiDB-lite"/>
    </source>
</evidence>
<dbReference type="OrthoDB" id="266718at2759"/>
<dbReference type="SMART" id="SM00220">
    <property type="entry name" value="S_TKc"/>
    <property type="match status" value="1"/>
</dbReference>
<feature type="binding site" evidence="7">
    <location>
        <position position="637"/>
    </location>
    <ligand>
        <name>ATP</name>
        <dbReference type="ChEBI" id="CHEBI:30616"/>
    </ligand>
</feature>
<feature type="region of interest" description="Disordered" evidence="8">
    <location>
        <begin position="1"/>
        <end position="37"/>
    </location>
</feature>
<dbReference type="SUPFAM" id="SSF56112">
    <property type="entry name" value="Protein kinase-like (PK-like)"/>
    <property type="match status" value="1"/>
</dbReference>
<proteinExistence type="inferred from homology"/>
<evidence type="ECO:0000256" key="6">
    <source>
        <dbReference type="ARBA" id="ARBA00022840"/>
    </source>
</evidence>
<sequence>MPHSNTTATSSSTISASTSSSSAVTTPPAPLISPRTSSMKYDAAALEAEMDERLKHPLSITPRISSTPDKLAKFWAQYTHWQPTSSARVMNKGQTSGVSLDNPTLKTPVKSNFGSASHTKRVSQNLANKEYHVQITEQRIQVTTDQETWYTLHVTDVHDSDLLKDSILKRMHLTGDRDKYYYFHENGPYPETPLNPQELMYLCSTADHSATDRILVKPMTECVPREIPRASSSRWPVVPECRMRVYEQYDQPTCATVGSTNLSTPELGHSPSETPRMTGYPFQHVHTNASYRPLSRHVASASHLSYERSVVGVQLSDPPTPRQHDDHTIMYDDSNSKGEFLDPNYVPNCSPENDEMKYHRQRKSSVPFIAASPPETLARTRRSEPVLEKVRLDQEDRPDAGFWAVPPKVRTPDLKTDKSPSDDRFWAVPPQQPTPDATLKVSENFKGLRLQMPGENENVQYPEDLSASPSTASPNNFWGERPPAELVCRQIEKYFDDHDLDKEIVVNTMPSSPLIAPSNNPLQLPALPAIRRSRHTKSIRIVAREASTKYRNAQKQQRQQGNTVSRKKSTKLWGQHVVEVKPGSERLSSVKEQISLSNENNNFDAVQWIRGKLIGKGSFGRVYLAFNVATGEVIAVKQVEVPKTKSDKLDVHQHDMVKALYQEIVMLRDLDHENIVQYLGYGSDESEGVVNIFLEYVSGGSISSRLALHGAFDECLVQYFTRQILSGLAYLHSRNILHRDIKAANILVEADGICKISDFGLSKKNDYDEVYDQNSRMSLRGSIYWMAPEVVKNEPYSAKVDIWSLGCTVIEMFTGQRPWLTYTQIAAIYNLGRHNSPDIPNGISDIAKDFLRLCFVIDPSQRPTATVLLSHPFCQLDPSFNFKVQAPEGNILEM</sequence>
<feature type="region of interest" description="Disordered" evidence="8">
    <location>
        <begin position="96"/>
        <end position="118"/>
    </location>
</feature>
<gene>
    <name evidence="10" type="ORF">EC973_006493</name>
</gene>
<comment type="caution">
    <text evidence="10">The sequence shown here is derived from an EMBL/GenBank/DDBJ whole genome shotgun (WGS) entry which is preliminary data.</text>
</comment>
<dbReference type="GO" id="GO:0000196">
    <property type="term" value="P:cell integrity MAPK cascade"/>
    <property type="evidence" value="ECO:0007669"/>
    <property type="project" value="UniProtKB-ARBA"/>
</dbReference>
<dbReference type="AlphaFoldDB" id="A0A8H7ERL8"/>
<feature type="compositionally biased region" description="Basic and acidic residues" evidence="8">
    <location>
        <begin position="410"/>
        <end position="424"/>
    </location>
</feature>
<evidence type="ECO:0000256" key="5">
    <source>
        <dbReference type="ARBA" id="ARBA00022777"/>
    </source>
</evidence>
<protein>
    <recommendedName>
        <fullName evidence="9">Protein kinase domain-containing protein</fullName>
    </recommendedName>
</protein>
<dbReference type="Proteomes" id="UP000605846">
    <property type="component" value="Unassembled WGS sequence"/>
</dbReference>
<dbReference type="PROSITE" id="PS00107">
    <property type="entry name" value="PROTEIN_KINASE_ATP"/>
    <property type="match status" value="1"/>
</dbReference>
<keyword evidence="5" id="KW-0418">Kinase</keyword>
<dbReference type="InterPro" id="IPR017441">
    <property type="entry name" value="Protein_kinase_ATP_BS"/>
</dbReference>
<evidence type="ECO:0000256" key="1">
    <source>
        <dbReference type="ARBA" id="ARBA00006529"/>
    </source>
</evidence>
<accession>A0A8H7ERL8</accession>
<dbReference type="InterPro" id="IPR001245">
    <property type="entry name" value="Ser-Thr/Tyr_kinase_cat_dom"/>
</dbReference>
<dbReference type="PROSITE" id="PS00108">
    <property type="entry name" value="PROTEIN_KINASE_ST"/>
    <property type="match status" value="1"/>
</dbReference>
<dbReference type="InterPro" id="IPR000719">
    <property type="entry name" value="Prot_kinase_dom"/>
</dbReference>
<keyword evidence="2" id="KW-0723">Serine/threonine-protein kinase</keyword>
<organism evidence="10 11">
    <name type="scientific">Apophysomyces ossiformis</name>
    <dbReference type="NCBI Taxonomy" id="679940"/>
    <lineage>
        <taxon>Eukaryota</taxon>
        <taxon>Fungi</taxon>
        <taxon>Fungi incertae sedis</taxon>
        <taxon>Mucoromycota</taxon>
        <taxon>Mucoromycotina</taxon>
        <taxon>Mucoromycetes</taxon>
        <taxon>Mucorales</taxon>
        <taxon>Mucorineae</taxon>
        <taxon>Mucoraceae</taxon>
        <taxon>Apophysomyces</taxon>
    </lineage>
</organism>
<dbReference type="InterPro" id="IPR050538">
    <property type="entry name" value="MAP_kinase_kinase_kinase"/>
</dbReference>
<evidence type="ECO:0000259" key="9">
    <source>
        <dbReference type="PROSITE" id="PS50011"/>
    </source>
</evidence>
<dbReference type="Pfam" id="PF00069">
    <property type="entry name" value="Pkinase"/>
    <property type="match status" value="1"/>
</dbReference>
<dbReference type="Gene3D" id="1.10.510.10">
    <property type="entry name" value="Transferase(Phosphotransferase) domain 1"/>
    <property type="match status" value="1"/>
</dbReference>
<dbReference type="PANTHER" id="PTHR48016">
    <property type="entry name" value="MAP KINASE KINASE KINASE SSK2-RELATED-RELATED"/>
    <property type="match status" value="1"/>
</dbReference>
<evidence type="ECO:0000256" key="2">
    <source>
        <dbReference type="ARBA" id="ARBA00022527"/>
    </source>
</evidence>